<feature type="compositionally biased region" description="Basic and acidic residues" evidence="1">
    <location>
        <begin position="355"/>
        <end position="364"/>
    </location>
</feature>
<dbReference type="HOGENOM" id="CLU_656022_0_0_1"/>
<accession>V4AEQ8</accession>
<name>V4AEQ8_LOTGI</name>
<proteinExistence type="predicted"/>
<feature type="region of interest" description="Disordered" evidence="1">
    <location>
        <begin position="342"/>
        <end position="407"/>
    </location>
</feature>
<evidence type="ECO:0000313" key="3">
    <source>
        <dbReference type="Proteomes" id="UP000030746"/>
    </source>
</evidence>
<feature type="compositionally biased region" description="Polar residues" evidence="1">
    <location>
        <begin position="368"/>
        <end position="385"/>
    </location>
</feature>
<gene>
    <name evidence="2" type="ORF">LOTGIDRAFT_237946</name>
</gene>
<feature type="compositionally biased region" description="Polar residues" evidence="1">
    <location>
        <begin position="198"/>
        <end position="226"/>
    </location>
</feature>
<dbReference type="CTD" id="20250608"/>
<dbReference type="RefSeq" id="XP_009046809.1">
    <property type="nucleotide sequence ID" value="XM_009048561.1"/>
</dbReference>
<evidence type="ECO:0000313" key="2">
    <source>
        <dbReference type="EMBL" id="ESP02514.1"/>
    </source>
</evidence>
<dbReference type="Proteomes" id="UP000030746">
    <property type="component" value="Unassembled WGS sequence"/>
</dbReference>
<dbReference type="GeneID" id="20250608"/>
<feature type="compositionally biased region" description="Basic and acidic residues" evidence="1">
    <location>
        <begin position="392"/>
        <end position="407"/>
    </location>
</feature>
<dbReference type="KEGG" id="lgi:LOTGIDRAFT_237946"/>
<protein>
    <submittedName>
        <fullName evidence="2">Uncharacterized protein</fullName>
    </submittedName>
</protein>
<organism evidence="2 3">
    <name type="scientific">Lottia gigantea</name>
    <name type="common">Giant owl limpet</name>
    <dbReference type="NCBI Taxonomy" id="225164"/>
    <lineage>
        <taxon>Eukaryota</taxon>
        <taxon>Metazoa</taxon>
        <taxon>Spiralia</taxon>
        <taxon>Lophotrochozoa</taxon>
        <taxon>Mollusca</taxon>
        <taxon>Gastropoda</taxon>
        <taxon>Patellogastropoda</taxon>
        <taxon>Lottioidea</taxon>
        <taxon>Lottiidae</taxon>
        <taxon>Lottia</taxon>
    </lineage>
</organism>
<sequence>MQELTARCIDYWQTSCAEDRKKAAQLYSGNKKMYIIVMRKMTEIERDLVDLEELRRKCQHKFSEFLTKIFGNHQDQHKMKLNVAPSKSLMGALPECKPREFSVKTSKSSPLPRSPIEDILEESKAYSIKIQDSINQTPVPYTLDQDDIDCLSQKQTSENQPEKSSSSASESLDQKSPGHNTPFNESTEKLSPGIETPGIQSVRRQGSSRNEPRVTVSTVRQKSPVNDSFEKQLPLMQKTQGNDSSENQLPMMQKTQEKGASEIQSSMSPSPVHIPPGFQTMGLSSSISYRLSAYGKQPCESSDIVQEIKPLTDLRTFTISSENTNRTENLNETKQITTNKHVSGKPLEMGGEISKNTKDPEMIRSRKSNPASMSNRIPSLSNDSGFCTFAGPKKDIEEDAPKGHGLENLEEIDSCSIEL</sequence>
<keyword evidence="3" id="KW-1185">Reference proteome</keyword>
<feature type="compositionally biased region" description="Low complexity" evidence="1">
    <location>
        <begin position="157"/>
        <end position="171"/>
    </location>
</feature>
<reference evidence="2 3" key="1">
    <citation type="journal article" date="2013" name="Nature">
        <title>Insights into bilaterian evolution from three spiralian genomes.</title>
        <authorList>
            <person name="Simakov O."/>
            <person name="Marletaz F."/>
            <person name="Cho S.J."/>
            <person name="Edsinger-Gonzales E."/>
            <person name="Havlak P."/>
            <person name="Hellsten U."/>
            <person name="Kuo D.H."/>
            <person name="Larsson T."/>
            <person name="Lv J."/>
            <person name="Arendt D."/>
            <person name="Savage R."/>
            <person name="Osoegawa K."/>
            <person name="de Jong P."/>
            <person name="Grimwood J."/>
            <person name="Chapman J.A."/>
            <person name="Shapiro H."/>
            <person name="Aerts A."/>
            <person name="Otillar R.P."/>
            <person name="Terry A.Y."/>
            <person name="Boore J.L."/>
            <person name="Grigoriev I.V."/>
            <person name="Lindberg D.R."/>
            <person name="Seaver E.C."/>
            <person name="Weisblat D.A."/>
            <person name="Putnam N.H."/>
            <person name="Rokhsar D.S."/>
        </authorList>
    </citation>
    <scope>NUCLEOTIDE SEQUENCE [LARGE SCALE GENOMIC DNA]</scope>
</reference>
<dbReference type="AlphaFoldDB" id="V4AEQ8"/>
<feature type="region of interest" description="Disordered" evidence="1">
    <location>
        <begin position="154"/>
        <end position="229"/>
    </location>
</feature>
<dbReference type="EMBL" id="KB200213">
    <property type="protein sequence ID" value="ESP02514.1"/>
    <property type="molecule type" value="Genomic_DNA"/>
</dbReference>
<evidence type="ECO:0000256" key="1">
    <source>
        <dbReference type="SAM" id="MobiDB-lite"/>
    </source>
</evidence>